<gene>
    <name evidence="1" type="ORF">DFR68_11481</name>
</gene>
<proteinExistence type="predicted"/>
<organism evidence="1 2">
    <name type="scientific">Nocardia mexicana</name>
    <dbReference type="NCBI Taxonomy" id="279262"/>
    <lineage>
        <taxon>Bacteria</taxon>
        <taxon>Bacillati</taxon>
        <taxon>Actinomycetota</taxon>
        <taxon>Actinomycetes</taxon>
        <taxon>Mycobacteriales</taxon>
        <taxon>Nocardiaceae</taxon>
        <taxon>Nocardia</taxon>
    </lineage>
</organism>
<comment type="caution">
    <text evidence="1">The sequence shown here is derived from an EMBL/GenBank/DDBJ whole genome shotgun (WGS) entry which is preliminary data.</text>
</comment>
<reference evidence="1 2" key="1">
    <citation type="submission" date="2018-07" db="EMBL/GenBank/DDBJ databases">
        <title>Genomic Encyclopedia of Type Strains, Phase IV (KMG-IV): sequencing the most valuable type-strain genomes for metagenomic binning, comparative biology and taxonomic classification.</title>
        <authorList>
            <person name="Goeker M."/>
        </authorList>
    </citation>
    <scope>NUCLEOTIDE SEQUENCE [LARGE SCALE GENOMIC DNA]</scope>
    <source>
        <strain evidence="1 2">DSM 44952</strain>
    </source>
</reference>
<evidence type="ECO:0000313" key="2">
    <source>
        <dbReference type="Proteomes" id="UP000255355"/>
    </source>
</evidence>
<protein>
    <submittedName>
        <fullName evidence="1">Uncharacterized protein</fullName>
    </submittedName>
</protein>
<dbReference type="AlphaFoldDB" id="A0A370GNV9"/>
<sequence length="98" mass="10107">MRAGKVVGRVRAGKVVGRVRAGKVVGRVRAGKVVSRVCAGKVVGRMRTGKVGRSSGAAPGRGRSQRNRLGEYLLRAAEVVAGDEPGVGVVAEDSVRSV</sequence>
<keyword evidence="2" id="KW-1185">Reference proteome</keyword>
<dbReference type="EMBL" id="QQAZ01000014">
    <property type="protein sequence ID" value="RDI45060.1"/>
    <property type="molecule type" value="Genomic_DNA"/>
</dbReference>
<dbReference type="Proteomes" id="UP000255355">
    <property type="component" value="Unassembled WGS sequence"/>
</dbReference>
<name>A0A370GNV9_9NOCA</name>
<evidence type="ECO:0000313" key="1">
    <source>
        <dbReference type="EMBL" id="RDI45060.1"/>
    </source>
</evidence>
<accession>A0A370GNV9</accession>